<dbReference type="Pfam" id="PF00672">
    <property type="entry name" value="HAMP"/>
    <property type="match status" value="1"/>
</dbReference>
<dbReference type="InterPro" id="IPR036890">
    <property type="entry name" value="HATPase_C_sf"/>
</dbReference>
<evidence type="ECO:0000259" key="16">
    <source>
        <dbReference type="PROSITE" id="PS50885"/>
    </source>
</evidence>
<evidence type="ECO:0000256" key="9">
    <source>
        <dbReference type="ARBA" id="ARBA00022777"/>
    </source>
</evidence>
<evidence type="ECO:0000256" key="13">
    <source>
        <dbReference type="ARBA" id="ARBA00023136"/>
    </source>
</evidence>
<dbReference type="EC" id="2.7.13.3" evidence="3"/>
<keyword evidence="10" id="KW-0067">ATP-binding</keyword>
<dbReference type="GO" id="GO:0005886">
    <property type="term" value="C:plasma membrane"/>
    <property type="evidence" value="ECO:0007669"/>
    <property type="project" value="UniProtKB-SubCell"/>
</dbReference>
<proteinExistence type="predicted"/>
<accession>A0A5S3YWG2</accession>
<evidence type="ECO:0000256" key="8">
    <source>
        <dbReference type="ARBA" id="ARBA00022741"/>
    </source>
</evidence>
<dbReference type="FunFam" id="3.30.565.10:FF:000006">
    <property type="entry name" value="Sensor histidine kinase WalK"/>
    <property type="match status" value="1"/>
</dbReference>
<evidence type="ECO:0000256" key="6">
    <source>
        <dbReference type="ARBA" id="ARBA00022679"/>
    </source>
</evidence>
<keyword evidence="11 14" id="KW-1133">Transmembrane helix</keyword>
<dbReference type="SMART" id="SM00388">
    <property type="entry name" value="HisKA"/>
    <property type="match status" value="1"/>
</dbReference>
<dbReference type="OrthoDB" id="9809766at2"/>
<evidence type="ECO:0000256" key="10">
    <source>
        <dbReference type="ARBA" id="ARBA00022840"/>
    </source>
</evidence>
<sequence>MKLKTKFTLLVASCTFLLLGSYYLMSVHSASNAFTEFNQQSVVIMSSDLLDEDIVDATLNKLDSALPIPKLLKQLSALFDKQLFIIVDEHNQTTLPESAKDYKAQYITVNNGHQFTISQSNQRLLVLQFTHTQLTLERKAKKYKLFWLPKQLLTRKQHESMMMQNLSDQFMLNLFGLSIIAAILSWFGAWYFLKPLSQLKAHFENIEKGHLDTRIDVNNQDEVSDILSSFNRLAAWLQGLHQQYKQMNSDLSHELRTPLNAMQSRIEAMEDGIVPISKEQLALLSKELTSINQLIDDLSLLSLTESNQLKLQPEEVNLSELMGRLKTRYTLQAQRDEVTLISEIQENIVHYVDELRLRQILINLIDNAFKYGADGKKIQITLTRASSGIEIIIQDYGKGISLEQQRSIFERFYRVQTSRTDNNSLGLGLPICKQLSSLMGIALELKSDLNQGTKFKLTLSCPS</sequence>
<comment type="subcellular location">
    <subcellularLocation>
        <location evidence="2">Cell membrane</location>
        <topology evidence="2">Multi-pass membrane protein</topology>
    </subcellularLocation>
</comment>
<protein>
    <recommendedName>
        <fullName evidence="3">histidine kinase</fullName>
        <ecNumber evidence="3">2.7.13.3</ecNumber>
    </recommendedName>
</protein>
<dbReference type="SMART" id="SM00387">
    <property type="entry name" value="HATPase_c"/>
    <property type="match status" value="1"/>
</dbReference>
<dbReference type="PANTHER" id="PTHR45528:SF1">
    <property type="entry name" value="SENSOR HISTIDINE KINASE CPXA"/>
    <property type="match status" value="1"/>
</dbReference>
<evidence type="ECO:0000256" key="7">
    <source>
        <dbReference type="ARBA" id="ARBA00022692"/>
    </source>
</evidence>
<dbReference type="SUPFAM" id="SSF158472">
    <property type="entry name" value="HAMP domain-like"/>
    <property type="match status" value="1"/>
</dbReference>
<dbReference type="InterPro" id="IPR036097">
    <property type="entry name" value="HisK_dim/P_sf"/>
</dbReference>
<keyword evidence="7 14" id="KW-0812">Transmembrane</keyword>
<dbReference type="InterPro" id="IPR004358">
    <property type="entry name" value="Sig_transdc_His_kin-like_C"/>
</dbReference>
<keyword evidence="6" id="KW-0808">Transferase</keyword>
<dbReference type="GO" id="GO:0005524">
    <property type="term" value="F:ATP binding"/>
    <property type="evidence" value="ECO:0007669"/>
    <property type="project" value="UniProtKB-KW"/>
</dbReference>
<dbReference type="Pfam" id="PF02518">
    <property type="entry name" value="HATPase_c"/>
    <property type="match status" value="1"/>
</dbReference>
<feature type="domain" description="HAMP" evidence="16">
    <location>
        <begin position="190"/>
        <end position="242"/>
    </location>
</feature>
<evidence type="ECO:0000313" key="17">
    <source>
        <dbReference type="EMBL" id="TMP82265.1"/>
    </source>
</evidence>
<dbReference type="InterPro" id="IPR050398">
    <property type="entry name" value="HssS/ArlS-like"/>
</dbReference>
<name>A0A5S3YWG2_9GAMM</name>
<evidence type="ECO:0000256" key="11">
    <source>
        <dbReference type="ARBA" id="ARBA00022989"/>
    </source>
</evidence>
<organism evidence="17 18">
    <name type="scientific">Pseudoalteromonas phenolica</name>
    <dbReference type="NCBI Taxonomy" id="161398"/>
    <lineage>
        <taxon>Bacteria</taxon>
        <taxon>Pseudomonadati</taxon>
        <taxon>Pseudomonadota</taxon>
        <taxon>Gammaproteobacteria</taxon>
        <taxon>Alteromonadales</taxon>
        <taxon>Pseudoalteromonadaceae</taxon>
        <taxon>Pseudoalteromonas</taxon>
    </lineage>
</organism>
<dbReference type="CDD" id="cd06225">
    <property type="entry name" value="HAMP"/>
    <property type="match status" value="1"/>
</dbReference>
<dbReference type="AlphaFoldDB" id="A0A5S3YWG2"/>
<dbReference type="Proteomes" id="UP000307362">
    <property type="component" value="Unassembled WGS sequence"/>
</dbReference>
<keyword evidence="8" id="KW-0547">Nucleotide-binding</keyword>
<evidence type="ECO:0000256" key="3">
    <source>
        <dbReference type="ARBA" id="ARBA00012438"/>
    </source>
</evidence>
<keyword evidence="5" id="KW-0597">Phosphoprotein</keyword>
<reference evidence="18" key="2">
    <citation type="submission" date="2019-06" db="EMBL/GenBank/DDBJ databases">
        <title>Co-occurence of chitin degradation, pigmentation and bioactivity in marine Pseudoalteromonas.</title>
        <authorList>
            <person name="Sonnenschein E.C."/>
            <person name="Bech P.K."/>
        </authorList>
    </citation>
    <scope>NUCLEOTIDE SEQUENCE [LARGE SCALE GENOMIC DNA]</scope>
    <source>
        <strain evidence="18">S1189</strain>
    </source>
</reference>
<keyword evidence="12" id="KW-0902">Two-component regulatory system</keyword>
<dbReference type="GO" id="GO:0000155">
    <property type="term" value="F:phosphorelay sensor kinase activity"/>
    <property type="evidence" value="ECO:0007669"/>
    <property type="project" value="InterPro"/>
</dbReference>
<evidence type="ECO:0000256" key="12">
    <source>
        <dbReference type="ARBA" id="ARBA00023012"/>
    </source>
</evidence>
<evidence type="ECO:0000313" key="18">
    <source>
        <dbReference type="Proteomes" id="UP000307362"/>
    </source>
</evidence>
<dbReference type="SMART" id="SM00304">
    <property type="entry name" value="HAMP"/>
    <property type="match status" value="1"/>
</dbReference>
<gene>
    <name evidence="17" type="ORF">CWB73_05080</name>
</gene>
<reference evidence="17 18" key="1">
    <citation type="submission" date="2017-12" db="EMBL/GenBank/DDBJ databases">
        <authorList>
            <person name="Paulsen S."/>
            <person name="Gram L.K."/>
        </authorList>
    </citation>
    <scope>NUCLEOTIDE SEQUENCE [LARGE SCALE GENOMIC DNA]</scope>
    <source>
        <strain evidence="17 18">S1189</strain>
    </source>
</reference>
<dbReference type="Gene3D" id="6.10.340.10">
    <property type="match status" value="1"/>
</dbReference>
<evidence type="ECO:0000259" key="15">
    <source>
        <dbReference type="PROSITE" id="PS50109"/>
    </source>
</evidence>
<keyword evidence="9 17" id="KW-0418">Kinase</keyword>
<dbReference type="SUPFAM" id="SSF55874">
    <property type="entry name" value="ATPase domain of HSP90 chaperone/DNA topoisomerase II/histidine kinase"/>
    <property type="match status" value="1"/>
</dbReference>
<dbReference type="PANTHER" id="PTHR45528">
    <property type="entry name" value="SENSOR HISTIDINE KINASE CPXA"/>
    <property type="match status" value="1"/>
</dbReference>
<dbReference type="SUPFAM" id="SSF47384">
    <property type="entry name" value="Homodimeric domain of signal transducing histidine kinase"/>
    <property type="match status" value="1"/>
</dbReference>
<dbReference type="PROSITE" id="PS50885">
    <property type="entry name" value="HAMP"/>
    <property type="match status" value="1"/>
</dbReference>
<dbReference type="InterPro" id="IPR003660">
    <property type="entry name" value="HAMP_dom"/>
</dbReference>
<feature type="domain" description="Histidine kinase" evidence="15">
    <location>
        <begin position="250"/>
        <end position="463"/>
    </location>
</feature>
<comment type="catalytic activity">
    <reaction evidence="1">
        <text>ATP + protein L-histidine = ADP + protein N-phospho-L-histidine.</text>
        <dbReference type="EC" id="2.7.13.3"/>
    </reaction>
</comment>
<keyword evidence="13 14" id="KW-0472">Membrane</keyword>
<evidence type="ECO:0000256" key="1">
    <source>
        <dbReference type="ARBA" id="ARBA00000085"/>
    </source>
</evidence>
<dbReference type="EMBL" id="PNCM01000012">
    <property type="protein sequence ID" value="TMP82265.1"/>
    <property type="molecule type" value="Genomic_DNA"/>
</dbReference>
<evidence type="ECO:0000256" key="2">
    <source>
        <dbReference type="ARBA" id="ARBA00004651"/>
    </source>
</evidence>
<comment type="caution">
    <text evidence="17">The sequence shown here is derived from an EMBL/GenBank/DDBJ whole genome shotgun (WGS) entry which is preliminary data.</text>
</comment>
<feature type="transmembrane region" description="Helical" evidence="14">
    <location>
        <begin position="170"/>
        <end position="193"/>
    </location>
</feature>
<evidence type="ECO:0000256" key="5">
    <source>
        <dbReference type="ARBA" id="ARBA00022553"/>
    </source>
</evidence>
<keyword evidence="4" id="KW-1003">Cell membrane</keyword>
<dbReference type="PROSITE" id="PS50109">
    <property type="entry name" value="HIS_KIN"/>
    <property type="match status" value="1"/>
</dbReference>
<evidence type="ECO:0000256" key="14">
    <source>
        <dbReference type="SAM" id="Phobius"/>
    </source>
</evidence>
<dbReference type="Pfam" id="PF00512">
    <property type="entry name" value="HisKA"/>
    <property type="match status" value="1"/>
</dbReference>
<dbReference type="Gene3D" id="3.30.565.10">
    <property type="entry name" value="Histidine kinase-like ATPase, C-terminal domain"/>
    <property type="match status" value="1"/>
</dbReference>
<evidence type="ECO:0000256" key="4">
    <source>
        <dbReference type="ARBA" id="ARBA00022475"/>
    </source>
</evidence>
<dbReference type="InterPro" id="IPR003594">
    <property type="entry name" value="HATPase_dom"/>
</dbReference>
<dbReference type="Gene3D" id="1.10.287.130">
    <property type="match status" value="1"/>
</dbReference>
<dbReference type="PRINTS" id="PR00344">
    <property type="entry name" value="BCTRLSENSOR"/>
</dbReference>
<dbReference type="InterPro" id="IPR005467">
    <property type="entry name" value="His_kinase_dom"/>
</dbReference>
<dbReference type="CDD" id="cd00082">
    <property type="entry name" value="HisKA"/>
    <property type="match status" value="1"/>
</dbReference>
<dbReference type="CDD" id="cd00075">
    <property type="entry name" value="HATPase"/>
    <property type="match status" value="1"/>
</dbReference>
<dbReference type="InterPro" id="IPR003661">
    <property type="entry name" value="HisK_dim/P_dom"/>
</dbReference>